<comment type="similarity">
    <text evidence="2">Belongs to the TMEM131 family.</text>
</comment>
<organism evidence="15 16">
    <name type="scientific">Zootermopsis nevadensis</name>
    <name type="common">Dampwood termite</name>
    <dbReference type="NCBI Taxonomy" id="136037"/>
    <lineage>
        <taxon>Eukaryota</taxon>
        <taxon>Metazoa</taxon>
        <taxon>Ecdysozoa</taxon>
        <taxon>Arthropoda</taxon>
        <taxon>Hexapoda</taxon>
        <taxon>Insecta</taxon>
        <taxon>Pterygota</taxon>
        <taxon>Neoptera</taxon>
        <taxon>Polyneoptera</taxon>
        <taxon>Dictyoptera</taxon>
        <taxon>Blattodea</taxon>
        <taxon>Blattoidea</taxon>
        <taxon>Termitoidae</taxon>
        <taxon>Termopsidae</taxon>
        <taxon>Zootermopsis</taxon>
    </lineage>
</organism>
<dbReference type="InterPro" id="IPR056311">
    <property type="entry name" value="TMEM131_Ig_2"/>
</dbReference>
<dbReference type="InParanoid" id="A0A067RIV9"/>
<keyword evidence="4 9" id="KW-0732">Signal</keyword>
<proteinExistence type="inferred from homology"/>
<dbReference type="InterPro" id="IPR022113">
    <property type="entry name" value="TMEM131L_N"/>
</dbReference>
<feature type="compositionally biased region" description="Basic and acidic residues" evidence="7">
    <location>
        <begin position="1412"/>
        <end position="1422"/>
    </location>
</feature>
<feature type="region of interest" description="Disordered" evidence="7">
    <location>
        <begin position="1338"/>
        <end position="1516"/>
    </location>
</feature>
<evidence type="ECO:0000313" key="16">
    <source>
        <dbReference type="Proteomes" id="UP000027135"/>
    </source>
</evidence>
<feature type="signal peptide" evidence="9">
    <location>
        <begin position="1"/>
        <end position="26"/>
    </location>
</feature>
<sequence>MEVRMAEHTVWFFIFILTLLDVSVKTKMTIHGNTHGKESVFMQANNEVRYLVAGIAASSMHKELSGSSGVGMPSLDENSVYNDKLNLKFDPPLLDFEERYLGIPHQKKVSLFNVNDNKTIHLSSISGDTAHFHSSFFEEKIIPPLGNTSFSVVFLGREEGEVESCLFIHTSEGSFKYQVKGTSISSPYRLRPLVGVRVPLNSTYSPLIYMHNPHATSIQIIEIYSTGGDIHLKLPSGEEEGPKNLWEIPPFCTKPVIRIHFIATTEKNHTAYIRFRVNNSDEVLVVPVEVEVASNIGLYSTDDVLDFGIGGSRDKPKEVRLLLYNSLKKVIRIQNIIATPVSKALKIDFQPVKVPPDSNSPTQVAVLTFDWKTAFETQLFSGKLLIKTKQSQQKLVIPYLAHVFEGGLEFNASVTHYSSDLGLNLSVRNFTVTNEFKIPVALVNVSLPEEAQPHFMIKNFSPVVLGEGEKVLLFQLAVKKETIESELKLESSLFLHTNISTVSIPLLCYNGRLMKVILSGFNETDLNFGTVGTSSQKEAHFAVINKNPVAVLLKSWGTNTTGTLIELIGVEEGNLLTVLQRHSFSNMNTTLVLMGGHYAVFRVSVTAPNTEGDIIAEVFVETQFEHVVIPVRMTVLHGNLEIVPESLVLDDCFPGKVCMQQLHVRSLFNREMDVTGIASVPPDPQVSFEYKRQHDSSFTLPVPPISPLNISSIGVLTFNPAIGCRDQCYLGISANTTIGSHWLDVLGLPIHAQDTDLVLLNIRYNRYLALTDGGSSVWQNFTLRLDTTEVRSHMFQARVRLTWPKLLSSLQDGFTAAVTFPVTQIGNTSYKELVLRNPSSEVVIIQLALDSVYVQGNHFLDSLPERFRPDCKECSNSAHGEFTWAEGTRPSAMLQSQLGVPVHRETFAMLIQPGETVRARLGFSPVKAGPVSALIYVRNNLTVLEVVQVIGQASHAQFRFGNRKPGSGTPLLFELSEKLLKDCEREKHRKFPVPNLTVKRSFTARNTGDLPIHVTGFNINGLPCEGYGFRILNCGAFYLPPNGTHKIDIAFTPDFTLSRIQRTLSIDTSLGIPVNYTLITTLPPYFLVSCSSVLGRPDWEPLLYYSAVSFMAFLLFCVLAAAFFESDRILRCALIAMEVDRASCVLSDVKQSSPSGQKIGESKSCNGKQEEVGEWNIHSSVPQTQKHLKGPSHNSNNTYRSSSSKNDNWTVVDDRHIMSEIDAKEGSVCAKYYEPEGGCSNSSTPLFAIKNKRKLGKRNSNNSDAPVLSESLHEIPVLKKSWGSVFSRSSQGVSTLKSRQVDSELKAPANTANCVAVESNCKKTAESGKDGKRLGQAFKKNKVHPEPMICSEEETSSTTTESSNNDEVEKERDSCGTRSLGRPHKTTAKNDNHSSDYRDNYEGDCDDDDYDREAQKRKDFTSRWKSSHKSVLVKRTQQQQEFDVGSNKTSTIGSTDVPRPLSLELPYKLKSSKNTSRDRKDGNVLKRRTTDKTGNSKGPTHVVESTSLGNCNNRVSPPLRSSNCWGEQRATFSDVVARNDNSLYSNIVAPHKHVQQSQQQFSQVASSLPVCSSIGSTVATRKAPEPVTSTNITSGLGPIGPKKTKIPSSSSSSWEVYGKSLSPSLSSSSSSQLLPQKKSSSFFLGAFPETTQSLQVDENPESAPFMSDMVWKQENLLMEQAHKRKEEKYQNAFRELWPHSLWDPLYTPAVADATLYSAPKVSEEDDASPVSVWGSFVNSVWSSSPWSTGTGSIASSVSSVPSPIVSPTPIRQEASHNVDEDNAADIDQGLGFDPFRSLNNIWTPRSTDNWSPSSTE</sequence>
<dbReference type="OrthoDB" id="168404at2759"/>
<dbReference type="Pfam" id="PF24498">
    <property type="entry name" value="Ig_TMEM131L_3"/>
    <property type="match status" value="1"/>
</dbReference>
<dbReference type="GO" id="GO:0016020">
    <property type="term" value="C:membrane"/>
    <property type="evidence" value="ECO:0007669"/>
    <property type="project" value="UniProtKB-SubCell"/>
</dbReference>
<evidence type="ECO:0000256" key="9">
    <source>
        <dbReference type="SAM" id="SignalP"/>
    </source>
</evidence>
<evidence type="ECO:0000256" key="4">
    <source>
        <dbReference type="ARBA" id="ARBA00022729"/>
    </source>
</evidence>
<evidence type="ECO:0000256" key="5">
    <source>
        <dbReference type="ARBA" id="ARBA00022989"/>
    </source>
</evidence>
<feature type="chain" id="PRO_5001645211" evidence="9">
    <location>
        <begin position="27"/>
        <end position="1816"/>
    </location>
</feature>
<feature type="transmembrane region" description="Helical" evidence="8">
    <location>
        <begin position="1102"/>
        <end position="1124"/>
    </location>
</feature>
<dbReference type="FunCoup" id="A0A067RIV9">
    <property type="interactions" value="1817"/>
</dbReference>
<feature type="region of interest" description="Disordered" evidence="7">
    <location>
        <begin position="1582"/>
        <end position="1612"/>
    </location>
</feature>
<evidence type="ECO:0000259" key="13">
    <source>
        <dbReference type="Pfam" id="PF24499"/>
    </source>
</evidence>
<feature type="compositionally biased region" description="Polar residues" evidence="7">
    <location>
        <begin position="1192"/>
        <end position="1206"/>
    </location>
</feature>
<feature type="compositionally biased region" description="Polar residues" evidence="7">
    <location>
        <begin position="1435"/>
        <end position="1454"/>
    </location>
</feature>
<feature type="compositionally biased region" description="Polar residues" evidence="7">
    <location>
        <begin position="1492"/>
        <end position="1516"/>
    </location>
</feature>
<feature type="region of interest" description="Disordered" evidence="7">
    <location>
        <begin position="1181"/>
        <end position="1206"/>
    </location>
</feature>
<comment type="subcellular location">
    <subcellularLocation>
        <location evidence="1">Membrane</location>
        <topology evidence="1">Single-pass type I membrane protein</topology>
    </subcellularLocation>
</comment>
<feature type="compositionally biased region" description="Basic and acidic residues" evidence="7">
    <location>
        <begin position="1475"/>
        <end position="1491"/>
    </location>
</feature>
<dbReference type="InterPro" id="IPR039877">
    <property type="entry name" value="TMEM131-like"/>
</dbReference>
<feature type="compositionally biased region" description="Basic and acidic residues" evidence="7">
    <location>
        <begin position="1388"/>
        <end position="1401"/>
    </location>
</feature>
<dbReference type="Pfam" id="PF24501">
    <property type="entry name" value="Ig_TMEM131L_5"/>
    <property type="match status" value="1"/>
</dbReference>
<feature type="domain" description="TMEM131L fifth Ig-like" evidence="14">
    <location>
        <begin position="1006"/>
        <end position="1071"/>
    </location>
</feature>
<accession>A0A067RIV9</accession>
<evidence type="ECO:0000256" key="1">
    <source>
        <dbReference type="ARBA" id="ARBA00004479"/>
    </source>
</evidence>
<evidence type="ECO:0000256" key="2">
    <source>
        <dbReference type="ARBA" id="ARBA00006682"/>
    </source>
</evidence>
<name>A0A067RIV9_ZOONE</name>
<dbReference type="Pfam" id="PF12371">
    <property type="entry name" value="TMEM131_like_N"/>
    <property type="match status" value="1"/>
</dbReference>
<dbReference type="eggNOG" id="KOG3620">
    <property type="taxonomic scope" value="Eukaryota"/>
</dbReference>
<dbReference type="STRING" id="136037.A0A067RIV9"/>
<dbReference type="PANTHER" id="PTHR22050:SF0">
    <property type="entry name" value="TRANSMEMBRANE PROTEIN 131 HOMOLOG"/>
    <property type="match status" value="1"/>
</dbReference>
<dbReference type="Pfam" id="PF24499">
    <property type="entry name" value="Ig_TMEM131L_4"/>
    <property type="match status" value="1"/>
</dbReference>
<dbReference type="OMA" id="CVQQVKV"/>
<evidence type="ECO:0000259" key="10">
    <source>
        <dbReference type="Pfam" id="PF12371"/>
    </source>
</evidence>
<feature type="domain" description="TMEM131 second Ig-like" evidence="11">
    <location>
        <begin position="187"/>
        <end position="275"/>
    </location>
</feature>
<keyword evidence="5 8" id="KW-1133">Transmembrane helix</keyword>
<feature type="compositionally biased region" description="Polar residues" evidence="7">
    <location>
        <begin position="1797"/>
        <end position="1816"/>
    </location>
</feature>
<evidence type="ECO:0000313" key="15">
    <source>
        <dbReference type="EMBL" id="KDR23732.1"/>
    </source>
</evidence>
<feature type="transmembrane region" description="Helical" evidence="8">
    <location>
        <begin position="1074"/>
        <end position="1095"/>
    </location>
</feature>
<dbReference type="Proteomes" id="UP000027135">
    <property type="component" value="Unassembled WGS sequence"/>
</dbReference>
<feature type="region of interest" description="Disordered" evidence="7">
    <location>
        <begin position="1767"/>
        <end position="1816"/>
    </location>
</feature>
<feature type="domain" description="Transmembrane protein 131-like N-terminal" evidence="10">
    <location>
        <begin position="88"/>
        <end position="170"/>
    </location>
</feature>
<evidence type="ECO:0000259" key="12">
    <source>
        <dbReference type="Pfam" id="PF24498"/>
    </source>
</evidence>
<feature type="domain" description="TMEM131L fourth Ig-like" evidence="13">
    <location>
        <begin position="818"/>
        <end position="952"/>
    </location>
</feature>
<evidence type="ECO:0000256" key="3">
    <source>
        <dbReference type="ARBA" id="ARBA00022692"/>
    </source>
</evidence>
<dbReference type="InterPro" id="IPR055436">
    <property type="entry name" value="Ig_TMEM131L_4"/>
</dbReference>
<evidence type="ECO:0000259" key="11">
    <source>
        <dbReference type="Pfam" id="PF24495"/>
    </source>
</evidence>
<keyword evidence="3 8" id="KW-0812">Transmembrane</keyword>
<evidence type="ECO:0000256" key="8">
    <source>
        <dbReference type="SAM" id="Phobius"/>
    </source>
</evidence>
<keyword evidence="6 8" id="KW-0472">Membrane</keyword>
<evidence type="ECO:0000256" key="6">
    <source>
        <dbReference type="ARBA" id="ARBA00023136"/>
    </source>
</evidence>
<protein>
    <submittedName>
        <fullName evidence="15">Uncharacterized protein</fullName>
    </submittedName>
</protein>
<dbReference type="InterPro" id="IPR055437">
    <property type="entry name" value="TMEM131L_Ig_5"/>
</dbReference>
<feature type="domain" description="TMEM131L third Ig-like" evidence="12">
    <location>
        <begin position="426"/>
        <end position="509"/>
    </location>
</feature>
<dbReference type="Pfam" id="PF24495">
    <property type="entry name" value="Ig_TMEM131_2"/>
    <property type="match status" value="1"/>
</dbReference>
<dbReference type="InterPro" id="IPR055435">
    <property type="entry name" value="Ig_TMEM131L_3"/>
</dbReference>
<evidence type="ECO:0000256" key="7">
    <source>
        <dbReference type="SAM" id="MobiDB-lite"/>
    </source>
</evidence>
<feature type="compositionally biased region" description="Acidic residues" evidence="7">
    <location>
        <begin position="1402"/>
        <end position="1411"/>
    </location>
</feature>
<keyword evidence="16" id="KW-1185">Reference proteome</keyword>
<evidence type="ECO:0000259" key="14">
    <source>
        <dbReference type="Pfam" id="PF24501"/>
    </source>
</evidence>
<dbReference type="PANTHER" id="PTHR22050">
    <property type="entry name" value="RW1 PROTEIN HOMOLOG"/>
    <property type="match status" value="1"/>
</dbReference>
<reference evidence="15 16" key="1">
    <citation type="journal article" date="2014" name="Nat. Commun.">
        <title>Molecular traces of alternative social organization in a termite genome.</title>
        <authorList>
            <person name="Terrapon N."/>
            <person name="Li C."/>
            <person name="Robertson H.M."/>
            <person name="Ji L."/>
            <person name="Meng X."/>
            <person name="Booth W."/>
            <person name="Chen Z."/>
            <person name="Childers C.P."/>
            <person name="Glastad K.M."/>
            <person name="Gokhale K."/>
            <person name="Gowin J."/>
            <person name="Gronenberg W."/>
            <person name="Hermansen R.A."/>
            <person name="Hu H."/>
            <person name="Hunt B.G."/>
            <person name="Huylmans A.K."/>
            <person name="Khalil S.M."/>
            <person name="Mitchell R.D."/>
            <person name="Munoz-Torres M.C."/>
            <person name="Mustard J.A."/>
            <person name="Pan H."/>
            <person name="Reese J.T."/>
            <person name="Scharf M.E."/>
            <person name="Sun F."/>
            <person name="Vogel H."/>
            <person name="Xiao J."/>
            <person name="Yang W."/>
            <person name="Yang Z."/>
            <person name="Yang Z."/>
            <person name="Zhou J."/>
            <person name="Zhu J."/>
            <person name="Brent C.S."/>
            <person name="Elsik C.G."/>
            <person name="Goodisman M.A."/>
            <person name="Liberles D.A."/>
            <person name="Roe R.M."/>
            <person name="Vargo E.L."/>
            <person name="Vilcinskas A."/>
            <person name="Wang J."/>
            <person name="Bornberg-Bauer E."/>
            <person name="Korb J."/>
            <person name="Zhang G."/>
            <person name="Liebig J."/>
        </authorList>
    </citation>
    <scope>NUCLEOTIDE SEQUENCE [LARGE SCALE GENOMIC DNA]</scope>
    <source>
        <tissue evidence="15">Whole organism</tissue>
    </source>
</reference>
<gene>
    <name evidence="15" type="ORF">L798_06018</name>
</gene>
<dbReference type="EMBL" id="KK852446">
    <property type="protein sequence ID" value="KDR23732.1"/>
    <property type="molecule type" value="Genomic_DNA"/>
</dbReference>